<protein>
    <submittedName>
        <fullName evidence="4">Pilus assembly protein</fullName>
    </submittedName>
</protein>
<dbReference type="Proteomes" id="UP000030003">
    <property type="component" value="Unassembled WGS sequence"/>
</dbReference>
<keyword evidence="1" id="KW-1133">Transmembrane helix</keyword>
<feature type="transmembrane region" description="Helical" evidence="1">
    <location>
        <begin position="15"/>
        <end position="35"/>
    </location>
</feature>
<dbReference type="AlphaFoldDB" id="A0A0A0M8I8"/>
<reference evidence="4 5" key="1">
    <citation type="submission" date="2013-08" db="EMBL/GenBank/DDBJ databases">
        <title>Genomic analysis of Lysobacter defluvii.</title>
        <authorList>
            <person name="Wang Q."/>
            <person name="Wang G."/>
        </authorList>
    </citation>
    <scope>NUCLEOTIDE SEQUENCE [LARGE SCALE GENOMIC DNA]</scope>
    <source>
        <strain evidence="4 5">IMMIB APB-9</strain>
    </source>
</reference>
<comment type="caution">
    <text evidence="4">The sequence shown here is derived from an EMBL/GenBank/DDBJ whole genome shotgun (WGS) entry which is preliminary data.</text>
</comment>
<dbReference type="RefSeq" id="WP_027069194.1">
    <property type="nucleotide sequence ID" value="NZ_AUHT01000005.1"/>
</dbReference>
<feature type="domain" description="PilX/PilW C-terminal" evidence="2">
    <location>
        <begin position="101"/>
        <end position="175"/>
    </location>
</feature>
<gene>
    <name evidence="4" type="ORF">N791_08700</name>
</gene>
<organism evidence="4 5">
    <name type="scientific">Lysobacter defluvii IMMIB APB-9 = DSM 18482</name>
    <dbReference type="NCBI Taxonomy" id="1385515"/>
    <lineage>
        <taxon>Bacteria</taxon>
        <taxon>Pseudomonadati</taxon>
        <taxon>Pseudomonadota</taxon>
        <taxon>Gammaproteobacteria</taxon>
        <taxon>Lysobacterales</taxon>
        <taxon>Lysobacteraceae</taxon>
        <taxon>Novilysobacter</taxon>
    </lineage>
</organism>
<dbReference type="STRING" id="1385515.GCA_000423325_00705"/>
<evidence type="ECO:0000259" key="2">
    <source>
        <dbReference type="Pfam" id="PF13681"/>
    </source>
</evidence>
<feature type="domain" description="Type 4 fimbrial biogenesis protein PilX N-terminal" evidence="3">
    <location>
        <begin position="13"/>
        <end position="63"/>
    </location>
</feature>
<dbReference type="OrthoDB" id="5801860at2"/>
<evidence type="ECO:0000259" key="3">
    <source>
        <dbReference type="Pfam" id="PF14341"/>
    </source>
</evidence>
<evidence type="ECO:0000256" key="1">
    <source>
        <dbReference type="SAM" id="Phobius"/>
    </source>
</evidence>
<dbReference type="InterPro" id="IPR025746">
    <property type="entry name" value="PilX_N_dom"/>
</dbReference>
<dbReference type="InterPro" id="IPR025205">
    <property type="entry name" value="PilX/PilW_C"/>
</dbReference>
<dbReference type="Pfam" id="PF13681">
    <property type="entry name" value="PilX"/>
    <property type="match status" value="1"/>
</dbReference>
<name>A0A0A0M8I8_9GAMM</name>
<dbReference type="eggNOG" id="COG4726">
    <property type="taxonomic scope" value="Bacteria"/>
</dbReference>
<dbReference type="Pfam" id="PF14341">
    <property type="entry name" value="PilX_N"/>
    <property type="match status" value="1"/>
</dbReference>
<evidence type="ECO:0000313" key="4">
    <source>
        <dbReference type="EMBL" id="KGO99390.1"/>
    </source>
</evidence>
<proteinExistence type="predicted"/>
<sequence length="177" mass="19108">MKHIVRGVRRHQRGAVLIVVLVLLLAMTVLGMLSLRGALMEERMGAGMYDRSLAFQAAEAALREAEQRLMAPGVLADFPTTADTCNNGLCATPAPAEGKLDRSDDPAFNGWTNATQVDGVAGTPQYFIENMGEAPGWPGCHLQSPVHPTCIRQRYRITARSSNDDRAAVILQTSFAG</sequence>
<keyword evidence="1" id="KW-0812">Transmembrane</keyword>
<evidence type="ECO:0000313" key="5">
    <source>
        <dbReference type="Proteomes" id="UP000030003"/>
    </source>
</evidence>
<accession>A0A0A0M8I8</accession>
<dbReference type="EMBL" id="AVBH01000018">
    <property type="protein sequence ID" value="KGO99390.1"/>
    <property type="molecule type" value="Genomic_DNA"/>
</dbReference>
<keyword evidence="1" id="KW-0472">Membrane</keyword>
<keyword evidence="5" id="KW-1185">Reference proteome</keyword>